<evidence type="ECO:0000313" key="3">
    <source>
        <dbReference type="WBParaSite" id="MCU_011256-RA"/>
    </source>
</evidence>
<feature type="region of interest" description="Disordered" evidence="2">
    <location>
        <begin position="87"/>
        <end position="162"/>
    </location>
</feature>
<dbReference type="WBParaSite" id="MCU_011256-RA">
    <property type="protein sequence ID" value="MCU_011256-RA"/>
    <property type="gene ID" value="MCU_011256"/>
</dbReference>
<feature type="compositionally biased region" description="Pro residues" evidence="2">
    <location>
        <begin position="139"/>
        <end position="149"/>
    </location>
</feature>
<accession>A0A5K3FYP8</accession>
<protein>
    <submittedName>
        <fullName evidence="3">Coiled-coil domain-containing protein 6</fullName>
    </submittedName>
</protein>
<feature type="compositionally biased region" description="Polar residues" evidence="2">
    <location>
        <begin position="113"/>
        <end position="127"/>
    </location>
</feature>
<evidence type="ECO:0000256" key="2">
    <source>
        <dbReference type="SAM" id="MobiDB-lite"/>
    </source>
</evidence>
<organism evidence="3">
    <name type="scientific">Mesocestoides corti</name>
    <name type="common">Flatworm</name>
    <dbReference type="NCBI Taxonomy" id="53468"/>
    <lineage>
        <taxon>Eukaryota</taxon>
        <taxon>Metazoa</taxon>
        <taxon>Spiralia</taxon>
        <taxon>Lophotrochozoa</taxon>
        <taxon>Platyhelminthes</taxon>
        <taxon>Cestoda</taxon>
        <taxon>Eucestoda</taxon>
        <taxon>Cyclophyllidea</taxon>
        <taxon>Mesocestoididae</taxon>
        <taxon>Mesocestoides</taxon>
    </lineage>
</organism>
<keyword evidence="1" id="KW-0175">Coiled coil</keyword>
<reference evidence="3" key="1">
    <citation type="submission" date="2019-11" db="UniProtKB">
        <authorList>
            <consortium name="WormBaseParasite"/>
        </authorList>
    </citation>
    <scope>IDENTIFICATION</scope>
</reference>
<evidence type="ECO:0000256" key="1">
    <source>
        <dbReference type="SAM" id="Coils"/>
    </source>
</evidence>
<sequence length="162" mass="17845">MLEKEREKLQIELENERTQNKRLEKELKRALDNYNNQKALTQRQRMVAAQIIKEKRRISKEFLAKCEQVEQLESKLGLKSAVLPDISSAGKAVSPSTTAKVPTCLRSPVEADASSSVEPSSRNQRSMSPPPKCRGSKNSPPPPPSPVIPPSKLDSGGCTVSP</sequence>
<dbReference type="AlphaFoldDB" id="A0A5K3FYP8"/>
<feature type="coiled-coil region" evidence="1">
    <location>
        <begin position="1"/>
        <end position="44"/>
    </location>
</feature>
<name>A0A5K3FYP8_MESCO</name>
<proteinExistence type="predicted"/>